<protein>
    <submittedName>
        <fullName evidence="1">Uncharacterized protein</fullName>
    </submittedName>
</protein>
<dbReference type="InterPro" id="IPR043118">
    <property type="entry name" value="Restrct_endonuc_II_SfiI_dom1"/>
</dbReference>
<dbReference type="EMBL" id="CADCTR010000427">
    <property type="protein sequence ID" value="CAA9239540.1"/>
    <property type="molecule type" value="Genomic_DNA"/>
</dbReference>
<sequence>MKQNYEATSFDEHELIEKVALHAINQAVQEYSREIYETTQASSATEVVVLAEDLDQYALEVAEAFPINRRFAGFIDYKRVRWLSTPFGLFPQSLFVDAKASTERNRETLQQSQRPMDAVSINNTTGAARRLVAGFPPDNDIQY</sequence>
<proteinExistence type="predicted"/>
<evidence type="ECO:0000313" key="1">
    <source>
        <dbReference type="EMBL" id="CAA9239540.1"/>
    </source>
</evidence>
<reference evidence="1" key="1">
    <citation type="submission" date="2020-02" db="EMBL/GenBank/DDBJ databases">
        <authorList>
            <person name="Meier V. D."/>
        </authorList>
    </citation>
    <scope>NUCLEOTIDE SEQUENCE</scope>
    <source>
        <strain evidence="1">AVDCRST_MAG93</strain>
    </source>
</reference>
<organism evidence="1">
    <name type="scientific">uncultured Chloroflexia bacterium</name>
    <dbReference type="NCBI Taxonomy" id="1672391"/>
    <lineage>
        <taxon>Bacteria</taxon>
        <taxon>Bacillati</taxon>
        <taxon>Chloroflexota</taxon>
        <taxon>Chloroflexia</taxon>
        <taxon>environmental samples</taxon>
    </lineage>
</organism>
<dbReference type="AlphaFoldDB" id="A0A6J4I3Q0"/>
<name>A0A6J4I3Q0_9CHLR</name>
<accession>A0A6J4I3Q0</accession>
<dbReference type="Gene3D" id="3.40.600.40">
    <property type="match status" value="1"/>
</dbReference>
<gene>
    <name evidence="1" type="ORF">AVDCRST_MAG93-1262</name>
</gene>